<name>A0A1X0QK11_9MICR</name>
<evidence type="ECO:0008006" key="3">
    <source>
        <dbReference type="Google" id="ProtNLM"/>
    </source>
</evidence>
<sequence length="63" mass="7045">MFGTIGIDLIDPLPKTKKSNRFIVLATDYASSWVEGKAIKKKSAKVLLTSLLKIFLLMVHQLI</sequence>
<protein>
    <recommendedName>
        <fullName evidence="3">Integrase catalytic domain-containing protein</fullName>
    </recommendedName>
</protein>
<evidence type="ECO:0000313" key="1">
    <source>
        <dbReference type="EMBL" id="ORE00100.1"/>
    </source>
</evidence>
<accession>A0A1X0QK11</accession>
<dbReference type="InterPro" id="IPR012337">
    <property type="entry name" value="RNaseH-like_sf"/>
</dbReference>
<dbReference type="AlphaFoldDB" id="A0A1X0QK11"/>
<proteinExistence type="predicted"/>
<evidence type="ECO:0000313" key="2">
    <source>
        <dbReference type="Proteomes" id="UP000192501"/>
    </source>
</evidence>
<dbReference type="InterPro" id="IPR036397">
    <property type="entry name" value="RNaseH_sf"/>
</dbReference>
<organism evidence="1 2">
    <name type="scientific">Hepatospora eriocheir</name>
    <dbReference type="NCBI Taxonomy" id="1081669"/>
    <lineage>
        <taxon>Eukaryota</taxon>
        <taxon>Fungi</taxon>
        <taxon>Fungi incertae sedis</taxon>
        <taxon>Microsporidia</taxon>
        <taxon>Hepatosporidae</taxon>
        <taxon>Hepatospora</taxon>
    </lineage>
</organism>
<dbReference type="Proteomes" id="UP000192501">
    <property type="component" value="Unassembled WGS sequence"/>
</dbReference>
<gene>
    <name evidence="1" type="ORF">A0H76_2280</name>
</gene>
<comment type="caution">
    <text evidence="1">The sequence shown here is derived from an EMBL/GenBank/DDBJ whole genome shotgun (WGS) entry which is preliminary data.</text>
</comment>
<reference evidence="1 2" key="1">
    <citation type="journal article" date="2017" name="Environ. Microbiol.">
        <title>Decay of the glycolytic pathway and adaptation to intranuclear parasitism within Enterocytozoonidae microsporidia.</title>
        <authorList>
            <person name="Wiredu Boakye D."/>
            <person name="Jaroenlak P."/>
            <person name="Prachumwat A."/>
            <person name="Williams T.A."/>
            <person name="Bateman K.S."/>
            <person name="Itsathitphaisarn O."/>
            <person name="Sritunyalucksana K."/>
            <person name="Paszkiewicz K.H."/>
            <person name="Moore K.A."/>
            <person name="Stentiford G.D."/>
            <person name="Williams B.A."/>
        </authorList>
    </citation>
    <scope>NUCLEOTIDE SEQUENCE [LARGE SCALE GENOMIC DNA]</scope>
    <source>
        <strain evidence="2">canceri</strain>
    </source>
</reference>
<dbReference type="VEuPathDB" id="MicrosporidiaDB:A0H76_2280"/>
<dbReference type="SUPFAM" id="SSF53098">
    <property type="entry name" value="Ribonuclease H-like"/>
    <property type="match status" value="1"/>
</dbReference>
<dbReference type="Gene3D" id="3.30.420.10">
    <property type="entry name" value="Ribonuclease H-like superfamily/Ribonuclease H"/>
    <property type="match status" value="1"/>
</dbReference>
<dbReference type="EMBL" id="LTAI01000065">
    <property type="protein sequence ID" value="ORE00100.1"/>
    <property type="molecule type" value="Genomic_DNA"/>
</dbReference>
<dbReference type="GO" id="GO:0003676">
    <property type="term" value="F:nucleic acid binding"/>
    <property type="evidence" value="ECO:0007669"/>
    <property type="project" value="InterPro"/>
</dbReference>